<dbReference type="PANTHER" id="PTHR24118:SF99">
    <property type="entry name" value="POTE ANKYRIN DOMAIN FAMILY MEMBER 3C-RELATED"/>
    <property type="match status" value="1"/>
</dbReference>
<evidence type="ECO:0000256" key="1">
    <source>
        <dbReference type="PROSITE-ProRule" id="PRU00023"/>
    </source>
</evidence>
<reference evidence="3" key="1">
    <citation type="journal article" date="2006" name="PLoS Biol.">
        <title>Macronuclear genome sequence of the ciliate Tetrahymena thermophila, a model eukaryote.</title>
        <authorList>
            <person name="Eisen J.A."/>
            <person name="Coyne R.S."/>
            <person name="Wu M."/>
            <person name="Wu D."/>
            <person name="Thiagarajan M."/>
            <person name="Wortman J.R."/>
            <person name="Badger J.H."/>
            <person name="Ren Q."/>
            <person name="Amedeo P."/>
            <person name="Jones K.M."/>
            <person name="Tallon L.J."/>
            <person name="Delcher A.L."/>
            <person name="Salzberg S.L."/>
            <person name="Silva J.C."/>
            <person name="Haas B.J."/>
            <person name="Majoros W.H."/>
            <person name="Farzad M."/>
            <person name="Carlton J.M."/>
            <person name="Smith R.K. Jr."/>
            <person name="Garg J."/>
            <person name="Pearlman R.E."/>
            <person name="Karrer K.M."/>
            <person name="Sun L."/>
            <person name="Manning G."/>
            <person name="Elde N.C."/>
            <person name="Turkewitz A.P."/>
            <person name="Asai D.J."/>
            <person name="Wilkes D.E."/>
            <person name="Wang Y."/>
            <person name="Cai H."/>
            <person name="Collins K."/>
            <person name="Stewart B.A."/>
            <person name="Lee S.R."/>
            <person name="Wilamowska K."/>
            <person name="Weinberg Z."/>
            <person name="Ruzzo W.L."/>
            <person name="Wloga D."/>
            <person name="Gaertig J."/>
            <person name="Frankel J."/>
            <person name="Tsao C.-C."/>
            <person name="Gorovsky M.A."/>
            <person name="Keeling P.J."/>
            <person name="Waller R.F."/>
            <person name="Patron N.J."/>
            <person name="Cherry J.M."/>
            <person name="Stover N.A."/>
            <person name="Krieger C.J."/>
            <person name="del Toro C."/>
            <person name="Ryder H.F."/>
            <person name="Williamson S.C."/>
            <person name="Barbeau R.A."/>
            <person name="Hamilton E.P."/>
            <person name="Orias E."/>
        </authorList>
    </citation>
    <scope>NUCLEOTIDE SEQUENCE [LARGE SCALE GENOMIC DNA]</scope>
    <source>
        <strain evidence="3">SB210</strain>
    </source>
</reference>
<gene>
    <name evidence="2" type="ORF">TTHERM_000522079</name>
</gene>
<dbReference type="Pfam" id="PF12796">
    <property type="entry name" value="Ank_2"/>
    <property type="match status" value="1"/>
</dbReference>
<dbReference type="AlphaFoldDB" id="W7XDG1"/>
<keyword evidence="1" id="KW-0040">ANK repeat</keyword>
<dbReference type="KEGG" id="tet:TTHERM_000522079"/>
<protein>
    <submittedName>
        <fullName evidence="2">Ankyrin repeat protein</fullName>
    </submittedName>
</protein>
<evidence type="ECO:0000313" key="2">
    <source>
        <dbReference type="EMBL" id="EWS74678.1"/>
    </source>
</evidence>
<name>W7XDG1_TETTS</name>
<evidence type="ECO:0000313" key="3">
    <source>
        <dbReference type="Proteomes" id="UP000009168"/>
    </source>
</evidence>
<dbReference type="RefSeq" id="XP_012652768.1">
    <property type="nucleotide sequence ID" value="XM_012797314.1"/>
</dbReference>
<proteinExistence type="predicted"/>
<dbReference type="Proteomes" id="UP000009168">
    <property type="component" value="Unassembled WGS sequence"/>
</dbReference>
<dbReference type="SMART" id="SM00248">
    <property type="entry name" value="ANK"/>
    <property type="match status" value="2"/>
</dbReference>
<sequence length="234" mass="27748">MSKELKQEQNSIYEITKKLEQNDIKYFQNPDIQHLTSRKFSDYRWTILHLAVWHNRYQILSELLQKPEVQSLVNCIDSNSETPLHLAFYDRKHECTLLLLQYGAKFDMKNQIKQRPVDVVAGKKENQIQFLQSLMKQKVSSSEDVKQMLSMLKRRVNKIKSLNQNEVDDYNEILLTKSDTMINSNQLLLSLKYIQQEMENSCIDEIPLEACPNQILEFKTKHFIHLLDYYSTTK</sequence>
<dbReference type="InterPro" id="IPR002110">
    <property type="entry name" value="Ankyrin_rpt"/>
</dbReference>
<dbReference type="OrthoDB" id="284480at2759"/>
<dbReference type="STRING" id="312017.W7XDG1"/>
<dbReference type="InParanoid" id="W7XDG1"/>
<organism evidence="2 3">
    <name type="scientific">Tetrahymena thermophila (strain SB210)</name>
    <dbReference type="NCBI Taxonomy" id="312017"/>
    <lineage>
        <taxon>Eukaryota</taxon>
        <taxon>Sar</taxon>
        <taxon>Alveolata</taxon>
        <taxon>Ciliophora</taxon>
        <taxon>Intramacronucleata</taxon>
        <taxon>Oligohymenophorea</taxon>
        <taxon>Hymenostomatida</taxon>
        <taxon>Tetrahymenina</taxon>
        <taxon>Tetrahymenidae</taxon>
        <taxon>Tetrahymena</taxon>
    </lineage>
</organism>
<dbReference type="SUPFAM" id="SSF48403">
    <property type="entry name" value="Ankyrin repeat"/>
    <property type="match status" value="1"/>
</dbReference>
<dbReference type="InterPro" id="IPR036770">
    <property type="entry name" value="Ankyrin_rpt-contain_sf"/>
</dbReference>
<dbReference type="EMBL" id="GG662717">
    <property type="protein sequence ID" value="EWS74678.1"/>
    <property type="molecule type" value="Genomic_DNA"/>
</dbReference>
<keyword evidence="3" id="KW-1185">Reference proteome</keyword>
<dbReference type="PANTHER" id="PTHR24118">
    <property type="entry name" value="POTE ANKYRIN DOMAIN"/>
    <property type="match status" value="1"/>
</dbReference>
<dbReference type="Gene3D" id="1.25.40.20">
    <property type="entry name" value="Ankyrin repeat-containing domain"/>
    <property type="match status" value="1"/>
</dbReference>
<dbReference type="PROSITE" id="PS50088">
    <property type="entry name" value="ANK_REPEAT"/>
    <property type="match status" value="1"/>
</dbReference>
<feature type="repeat" description="ANK" evidence="1">
    <location>
        <begin position="79"/>
        <end position="111"/>
    </location>
</feature>
<accession>W7XDG1</accession>
<dbReference type="PROSITE" id="PS50297">
    <property type="entry name" value="ANK_REP_REGION"/>
    <property type="match status" value="1"/>
</dbReference>
<dbReference type="GeneID" id="24439367"/>